<dbReference type="GO" id="GO:0005524">
    <property type="term" value="F:ATP binding"/>
    <property type="evidence" value="ECO:0007669"/>
    <property type="project" value="UniProtKB-KW"/>
</dbReference>
<name>T1KJ02_TETUR</name>
<dbReference type="eggNOG" id="KOG0726">
    <property type="taxonomic scope" value="Eukaryota"/>
</dbReference>
<dbReference type="Gene3D" id="1.10.8.60">
    <property type="match status" value="1"/>
</dbReference>
<comment type="subcellular location">
    <subcellularLocation>
        <location evidence="1">Cytoplasm</location>
    </subcellularLocation>
</comment>
<dbReference type="SMART" id="SM00382">
    <property type="entry name" value="AAA"/>
    <property type="match status" value="1"/>
</dbReference>
<evidence type="ECO:0000313" key="9">
    <source>
        <dbReference type="EnsemblMetazoa" id="tetur12g03220.1"/>
    </source>
</evidence>
<dbReference type="InterPro" id="IPR027417">
    <property type="entry name" value="P-loop_NTPase"/>
</dbReference>
<sequence>MVKIDHNNQPHLISLPKICPKFRCKLRMLKLERTKDWLLMEEEFLNNIKSNKSISRDEFRLKLANKMRGSTMAVATLLEFVGDNHAIITLGKGESEWIVPILSIADRSKLKVNCNVLISLRNFSVVGVIDDIDSKVLAMKLTKAPPETFDDIGGMDEQIQEIKEAVELPLTHPEYFESLGIKAPKGNLKLEFFRVILFGPPGTGKTLLAKAVANSTSASFLYVVASELVQKHIGEGAKLVRELFKLAAENSPTIIFIDEIDAIGVKRGNEETGGEREVQRTLLELLNQLDGFDEKSGVRVILATNSIDRLDQALIRPGRIDRKIEVPLPNNEGRRKIFEIHSQSMMKAEKIDVDSILEGVEFSGADIKSICIEAGYRALRDRRREVTNDDFLKAKEQVAASRKANPDKEGKYIA</sequence>
<reference evidence="10" key="1">
    <citation type="submission" date="2011-08" db="EMBL/GenBank/DDBJ databases">
        <authorList>
            <person name="Rombauts S."/>
        </authorList>
    </citation>
    <scope>NUCLEOTIDE SEQUENCE</scope>
    <source>
        <strain evidence="10">London</strain>
    </source>
</reference>
<protein>
    <recommendedName>
        <fullName evidence="8">AAA+ ATPase domain-containing protein</fullName>
    </recommendedName>
</protein>
<evidence type="ECO:0000259" key="8">
    <source>
        <dbReference type="SMART" id="SM00382"/>
    </source>
</evidence>
<comment type="similarity">
    <text evidence="2 7">Belongs to the AAA ATPase family.</text>
</comment>
<dbReference type="Pfam" id="PF00004">
    <property type="entry name" value="AAA"/>
    <property type="match status" value="1"/>
</dbReference>
<reference evidence="9" key="2">
    <citation type="submission" date="2015-06" db="UniProtKB">
        <authorList>
            <consortium name="EnsemblMetazoa"/>
        </authorList>
    </citation>
    <scope>IDENTIFICATION</scope>
</reference>
<evidence type="ECO:0000313" key="10">
    <source>
        <dbReference type="Proteomes" id="UP000015104"/>
    </source>
</evidence>
<dbReference type="AlphaFoldDB" id="T1KJ02"/>
<dbReference type="Proteomes" id="UP000015104">
    <property type="component" value="Unassembled WGS sequence"/>
</dbReference>
<dbReference type="EMBL" id="CAEY01000115">
    <property type="status" value="NOT_ANNOTATED_CDS"/>
    <property type="molecule type" value="Genomic_DNA"/>
</dbReference>
<evidence type="ECO:0000256" key="4">
    <source>
        <dbReference type="ARBA" id="ARBA00022741"/>
    </source>
</evidence>
<dbReference type="InterPro" id="IPR003593">
    <property type="entry name" value="AAA+_ATPase"/>
</dbReference>
<accession>T1KJ02</accession>
<dbReference type="Gene3D" id="2.40.50.140">
    <property type="entry name" value="Nucleic acid-binding proteins"/>
    <property type="match status" value="1"/>
</dbReference>
<organism evidence="9 10">
    <name type="scientific">Tetranychus urticae</name>
    <name type="common">Two-spotted spider mite</name>
    <dbReference type="NCBI Taxonomy" id="32264"/>
    <lineage>
        <taxon>Eukaryota</taxon>
        <taxon>Metazoa</taxon>
        <taxon>Ecdysozoa</taxon>
        <taxon>Arthropoda</taxon>
        <taxon>Chelicerata</taxon>
        <taxon>Arachnida</taxon>
        <taxon>Acari</taxon>
        <taxon>Acariformes</taxon>
        <taxon>Trombidiformes</taxon>
        <taxon>Prostigmata</taxon>
        <taxon>Eleutherengona</taxon>
        <taxon>Raphignathae</taxon>
        <taxon>Tetranychoidea</taxon>
        <taxon>Tetranychidae</taxon>
        <taxon>Tetranychus</taxon>
    </lineage>
</organism>
<dbReference type="GO" id="GO:0005737">
    <property type="term" value="C:cytoplasm"/>
    <property type="evidence" value="ECO:0007669"/>
    <property type="project" value="UniProtKB-SubCell"/>
</dbReference>
<dbReference type="FunFam" id="3.40.50.300:FF:000033">
    <property type="entry name" value="26S protease regulatory subunit 6B"/>
    <property type="match status" value="1"/>
</dbReference>
<dbReference type="SUPFAM" id="SSF52540">
    <property type="entry name" value="P-loop containing nucleoside triphosphate hydrolases"/>
    <property type="match status" value="1"/>
</dbReference>
<keyword evidence="5 7" id="KW-0067">ATP-binding</keyword>
<keyword evidence="6" id="KW-0647">Proteasome</keyword>
<dbReference type="PROSITE" id="PS00674">
    <property type="entry name" value="AAA"/>
    <property type="match status" value="1"/>
</dbReference>
<evidence type="ECO:0000256" key="6">
    <source>
        <dbReference type="ARBA" id="ARBA00022942"/>
    </source>
</evidence>
<dbReference type="HOGENOM" id="CLU_000688_2_4_1"/>
<dbReference type="GO" id="GO:0016887">
    <property type="term" value="F:ATP hydrolysis activity"/>
    <property type="evidence" value="ECO:0007669"/>
    <property type="project" value="InterPro"/>
</dbReference>
<keyword evidence="3" id="KW-0963">Cytoplasm</keyword>
<dbReference type="Gene3D" id="3.40.50.300">
    <property type="entry name" value="P-loop containing nucleotide triphosphate hydrolases"/>
    <property type="match status" value="1"/>
</dbReference>
<evidence type="ECO:0000256" key="1">
    <source>
        <dbReference type="ARBA" id="ARBA00004496"/>
    </source>
</evidence>
<dbReference type="InterPro" id="IPR041569">
    <property type="entry name" value="AAA_lid_3"/>
</dbReference>
<evidence type="ECO:0000256" key="2">
    <source>
        <dbReference type="ARBA" id="ARBA00006914"/>
    </source>
</evidence>
<dbReference type="InterPro" id="IPR003960">
    <property type="entry name" value="ATPase_AAA_CS"/>
</dbReference>
<feature type="domain" description="AAA+ ATPase" evidence="8">
    <location>
        <begin position="191"/>
        <end position="330"/>
    </location>
</feature>
<dbReference type="InterPro" id="IPR003959">
    <property type="entry name" value="ATPase_AAA_core"/>
</dbReference>
<keyword evidence="10" id="KW-1185">Reference proteome</keyword>
<dbReference type="PANTHER" id="PTHR23073">
    <property type="entry name" value="26S PROTEASOME REGULATORY SUBUNIT"/>
    <property type="match status" value="1"/>
</dbReference>
<evidence type="ECO:0000256" key="3">
    <source>
        <dbReference type="ARBA" id="ARBA00022490"/>
    </source>
</evidence>
<dbReference type="Pfam" id="PF17862">
    <property type="entry name" value="AAA_lid_3"/>
    <property type="match status" value="1"/>
</dbReference>
<evidence type="ECO:0000256" key="5">
    <source>
        <dbReference type="ARBA" id="ARBA00022840"/>
    </source>
</evidence>
<dbReference type="EnsemblMetazoa" id="tetur12g03220.1">
    <property type="protein sequence ID" value="tetur12g03220.1"/>
    <property type="gene ID" value="tetur12g03220"/>
</dbReference>
<keyword evidence="4 7" id="KW-0547">Nucleotide-binding</keyword>
<dbReference type="InterPro" id="IPR012340">
    <property type="entry name" value="NA-bd_OB-fold"/>
</dbReference>
<dbReference type="GO" id="GO:0000502">
    <property type="term" value="C:proteasome complex"/>
    <property type="evidence" value="ECO:0007669"/>
    <property type="project" value="UniProtKB-KW"/>
</dbReference>
<dbReference type="STRING" id="32264.T1KJ02"/>
<dbReference type="InterPro" id="IPR050221">
    <property type="entry name" value="26S_Proteasome_ATPase"/>
</dbReference>
<evidence type="ECO:0000256" key="7">
    <source>
        <dbReference type="RuleBase" id="RU003651"/>
    </source>
</evidence>
<proteinExistence type="inferred from homology"/>